<keyword evidence="2" id="KW-1185">Reference proteome</keyword>
<accession>A0A1W6ZYX9</accession>
<proteinExistence type="predicted"/>
<dbReference type="AlphaFoldDB" id="A0A1W6ZYX9"/>
<name>A0A1W6ZYX9_9HYPH</name>
<evidence type="ECO:0000313" key="2">
    <source>
        <dbReference type="Proteomes" id="UP000194137"/>
    </source>
</evidence>
<dbReference type="KEGG" id="psin:CAK95_28040"/>
<reference evidence="1 2" key="1">
    <citation type="submission" date="2017-05" db="EMBL/GenBank/DDBJ databases">
        <title>Full genome sequence of Pseudorhodoplanes sinuspersici.</title>
        <authorList>
            <person name="Dastgheib S.M.M."/>
            <person name="Shavandi M."/>
            <person name="Tirandaz H."/>
        </authorList>
    </citation>
    <scope>NUCLEOTIDE SEQUENCE [LARGE SCALE GENOMIC DNA]</scope>
    <source>
        <strain evidence="1 2">RIPI110</strain>
    </source>
</reference>
<protein>
    <submittedName>
        <fullName evidence="1">Uncharacterized protein</fullName>
    </submittedName>
</protein>
<dbReference type="Proteomes" id="UP000194137">
    <property type="component" value="Chromosome"/>
</dbReference>
<sequence length="117" mass="12375">MSSTDDLKDPDGKPLDPGAQAVVNRVRRMSMLSGFATLLGISVVIVMIGYRVFRSEGSAPVNVDVVSMLPKGAKVLSTAIAGDRVVVTLDVGGTTEIRTFDARSLQPAGRLRFASEP</sequence>
<gene>
    <name evidence="1" type="ORF">CAK95_28040</name>
</gene>
<dbReference type="OrthoDB" id="7959497at2"/>
<dbReference type="EMBL" id="CP021112">
    <property type="protein sequence ID" value="ARQ02534.1"/>
    <property type="molecule type" value="Genomic_DNA"/>
</dbReference>
<dbReference type="STRING" id="1235591.CAK95_28040"/>
<organism evidence="1 2">
    <name type="scientific">Pseudorhodoplanes sinuspersici</name>
    <dbReference type="NCBI Taxonomy" id="1235591"/>
    <lineage>
        <taxon>Bacteria</taxon>
        <taxon>Pseudomonadati</taxon>
        <taxon>Pseudomonadota</taxon>
        <taxon>Alphaproteobacteria</taxon>
        <taxon>Hyphomicrobiales</taxon>
        <taxon>Pseudorhodoplanes</taxon>
    </lineage>
</organism>
<evidence type="ECO:0000313" key="1">
    <source>
        <dbReference type="EMBL" id="ARQ02534.1"/>
    </source>
</evidence>
<dbReference type="RefSeq" id="WP_086090964.1">
    <property type="nucleotide sequence ID" value="NZ_CP021112.1"/>
</dbReference>